<keyword evidence="10" id="KW-1185">Reference proteome</keyword>
<comment type="subcellular location">
    <subcellularLocation>
        <location evidence="1">Membrane</location>
        <topology evidence="1">Multi-pass membrane protein</topology>
    </subcellularLocation>
</comment>
<organism evidence="9 10">
    <name type="scientific">Symbiodinium microadriaticum</name>
    <name type="common">Dinoflagellate</name>
    <name type="synonym">Zooxanthella microadriatica</name>
    <dbReference type="NCBI Taxonomy" id="2951"/>
    <lineage>
        <taxon>Eukaryota</taxon>
        <taxon>Sar</taxon>
        <taxon>Alveolata</taxon>
        <taxon>Dinophyceae</taxon>
        <taxon>Suessiales</taxon>
        <taxon>Symbiodiniaceae</taxon>
        <taxon>Symbiodinium</taxon>
    </lineage>
</organism>
<evidence type="ECO:0000256" key="5">
    <source>
        <dbReference type="SAM" id="MobiDB-lite"/>
    </source>
</evidence>
<dbReference type="Pfam" id="PF01661">
    <property type="entry name" value="Macro"/>
    <property type="match status" value="1"/>
</dbReference>
<dbReference type="PANTHER" id="PTHR47823:SF9">
    <property type="entry name" value="CHROMOSOME UNDETERMINED SCAFFOLD_10, WHOLE GENOME SHOTGUN SEQUENCE"/>
    <property type="match status" value="1"/>
</dbReference>
<feature type="domain" description="WLM" evidence="8">
    <location>
        <begin position="1315"/>
        <end position="1444"/>
    </location>
</feature>
<evidence type="ECO:0000259" key="7">
    <source>
        <dbReference type="PROSITE" id="PS51154"/>
    </source>
</evidence>
<dbReference type="PROSITE" id="PS51397">
    <property type="entry name" value="WLM"/>
    <property type="match status" value="1"/>
</dbReference>
<dbReference type="EMBL" id="LSRX01000373">
    <property type="protein sequence ID" value="OLP99131.1"/>
    <property type="molecule type" value="Genomic_DNA"/>
</dbReference>
<keyword evidence="4 6" id="KW-0472">Membrane</keyword>
<dbReference type="PROSITE" id="PS51154">
    <property type="entry name" value="MACRO"/>
    <property type="match status" value="1"/>
</dbReference>
<dbReference type="GO" id="GO:0005249">
    <property type="term" value="F:voltage-gated potassium channel activity"/>
    <property type="evidence" value="ECO:0007669"/>
    <property type="project" value="InterPro"/>
</dbReference>
<dbReference type="InterPro" id="IPR002589">
    <property type="entry name" value="Macro_dom"/>
</dbReference>
<dbReference type="PANTHER" id="PTHR47823">
    <property type="entry name" value="ION_TRANS DOMAIN-CONTAINING PROTEIN"/>
    <property type="match status" value="1"/>
</dbReference>
<dbReference type="Gene3D" id="1.10.287.70">
    <property type="match status" value="1"/>
</dbReference>
<dbReference type="Pfam" id="PF00520">
    <property type="entry name" value="Ion_trans"/>
    <property type="match status" value="1"/>
</dbReference>
<dbReference type="InterPro" id="IPR011042">
    <property type="entry name" value="6-blade_b-propeller_TolB-like"/>
</dbReference>
<evidence type="ECO:0000313" key="9">
    <source>
        <dbReference type="EMBL" id="OLP99131.1"/>
    </source>
</evidence>
<dbReference type="InterPro" id="IPR013536">
    <property type="entry name" value="WLM_dom"/>
</dbReference>
<dbReference type="SUPFAM" id="SSF81324">
    <property type="entry name" value="Voltage-gated potassium channels"/>
    <property type="match status" value="1"/>
</dbReference>
<keyword evidence="2 6" id="KW-0812">Transmembrane</keyword>
<dbReference type="SUPFAM" id="SSF52949">
    <property type="entry name" value="Macro domain-like"/>
    <property type="match status" value="1"/>
</dbReference>
<dbReference type="Gene3D" id="2.120.10.30">
    <property type="entry name" value="TolB, C-terminal domain"/>
    <property type="match status" value="1"/>
</dbReference>
<comment type="caution">
    <text evidence="9">The sequence shown here is derived from an EMBL/GenBank/DDBJ whole genome shotgun (WGS) entry which is preliminary data.</text>
</comment>
<accession>A0A1Q9DVG2</accession>
<dbReference type="SMART" id="SM00506">
    <property type="entry name" value="A1pp"/>
    <property type="match status" value="1"/>
</dbReference>
<evidence type="ECO:0000256" key="3">
    <source>
        <dbReference type="ARBA" id="ARBA00022989"/>
    </source>
</evidence>
<keyword evidence="3 6" id="KW-1133">Transmembrane helix</keyword>
<evidence type="ECO:0000256" key="1">
    <source>
        <dbReference type="ARBA" id="ARBA00004141"/>
    </source>
</evidence>
<gene>
    <name evidence="9" type="primary">MACROD1</name>
    <name evidence="9" type="ORF">AK812_SmicGene18334</name>
</gene>
<evidence type="ECO:0000256" key="6">
    <source>
        <dbReference type="SAM" id="Phobius"/>
    </source>
</evidence>
<dbReference type="Gene3D" id="3.40.220.10">
    <property type="entry name" value="Leucine Aminopeptidase, subunit E, domain 1"/>
    <property type="match status" value="1"/>
</dbReference>
<dbReference type="InterPro" id="IPR018490">
    <property type="entry name" value="cNMP-bd_dom_sf"/>
</dbReference>
<reference evidence="9 10" key="1">
    <citation type="submission" date="2016-02" db="EMBL/GenBank/DDBJ databases">
        <title>Genome analysis of coral dinoflagellate symbionts highlights evolutionary adaptations to a symbiotic lifestyle.</title>
        <authorList>
            <person name="Aranda M."/>
            <person name="Li Y."/>
            <person name="Liew Y.J."/>
            <person name="Baumgarten S."/>
            <person name="Simakov O."/>
            <person name="Wilson M."/>
            <person name="Piel J."/>
            <person name="Ashoor H."/>
            <person name="Bougouffa S."/>
            <person name="Bajic V.B."/>
            <person name="Ryu T."/>
            <person name="Ravasi T."/>
            <person name="Bayer T."/>
            <person name="Micklem G."/>
            <person name="Kim H."/>
            <person name="Bhak J."/>
            <person name="Lajeunesse T.C."/>
            <person name="Voolstra C.R."/>
        </authorList>
    </citation>
    <scope>NUCLEOTIDE SEQUENCE [LARGE SCALE GENOMIC DNA]</scope>
    <source>
        <strain evidence="9 10">CCMP2467</strain>
    </source>
</reference>
<dbReference type="PRINTS" id="PR01463">
    <property type="entry name" value="EAGCHANLFMLY"/>
</dbReference>
<dbReference type="SUPFAM" id="SSF51206">
    <property type="entry name" value="cAMP-binding domain-like"/>
    <property type="match status" value="2"/>
</dbReference>
<feature type="domain" description="Macro" evidence="7">
    <location>
        <begin position="816"/>
        <end position="1014"/>
    </location>
</feature>
<dbReference type="InterPro" id="IPR043472">
    <property type="entry name" value="Macro_dom-like"/>
</dbReference>
<evidence type="ECO:0000256" key="2">
    <source>
        <dbReference type="ARBA" id="ARBA00022692"/>
    </source>
</evidence>
<name>A0A1Q9DVG2_SYMMI</name>
<protein>
    <submittedName>
        <fullName evidence="9">O-acetyl-ADP-ribose deacetylase MACROD1</fullName>
    </submittedName>
</protein>
<sequence length="1444" mass="159227">MLPMRTAGHVTMKHTLHLNSSVLDPQVGWHIAGRYMRTWFTPDFLSTFPVDRFVEAMTGGGGAEARALKMIRMVRLMRLLKLARMLKMGRLIQRVEDLLDLSHLTLKCLNLGAKLTVMSHFLGCFWFFVSTHTDTSATQCESGLLGCNKTLSSTTWWSEVNIGPEDKFDQYIASLYWAFTTMTTVGYGDLHPRNDGERVYAIVAMIFGATMFGYIIGSIAALAGQERGMEALTKKRLSLVRHFCEEQRISQNKVKEVMRHYQFFYQERSPFNETTLMMDLPNWLRKKVSAHIHREAISRIGLFAGPQQTGLESGPLPDWFISWAMRILEPQAVCAGELVINAEESSVEDGVKDQEFLVFHSKVAEAVKIAAKRPTGVGWGTSQPFLDVLVREDLALDEILQELHDQQESKEIINEDKLPVDRRHPARMQLSTGQSIGIWKSRRALFAPFDPEWATAAMCDASDVAVATPFKASARGVTRRSSCLRVVGPFLLSLSHHPSTVILRLVLKGAVAELLYQVKGSLCVVRGTRCSALVSSFPQNCIESILQAPTPRGHQDGQVLSAEDSEDPIHEEVDRGADADEAELDSKPHAATDTRERDNDTDDDDPRTERALALEERSDLAHPAAAHIGVAILGSFQTHLLEGRVRAQGVGLDRPVQELFFVFDGECEAFYHRSVWRQRPHGGHSDTGDVLRSLAWTHGIFVDGWMDGTRGSPALPFLSFLLGGIMPCSADSQHSCCLRRVQEACIHALELLATDIPALEEPTRRCREQGSDAPRRLLGDFLIQFSGSLSEDQLQAIDEVYAADALSKPPPLSVDALKGLWLAASPCQVLVWRGDITQLAADVIVNAANEEGLGCFQPTHRIDNVLHRAAGPRLRSECRLEMQKRQKKLLPGTMPLLTKAYHLPAKAVLHVTGPQISPGSCLSLRPFLSSEELRLAYTNCLDAARDAGLTSVAFCCISTGLFGYPAREAAEVALTAVHRWLQAPENLASLSSVVFDVFTEHDERIYHDLGPKIFQPEGPLWSADNGPDLSEVQTQAANMAGVKVKTLLVFSPGCMFGLEHIMSQNQRHSVRCSKAGPCLLYVLRQSTLTEVQVSSPEMVRALQKAIANLMVTQTKLRVPQKNLALGGSPGLAEPPSLGGLRLRAMQSLPKAIPNRSSVAVRSSLESILVVVLLSSRMRCHISILLALLTLPGVSSFGESQKFLIVSSPLTGHVAYLKLPVDGSPATADGQAMRTLIKSGLVFPQGLAVDDHRQRLFVADPNKTGLVMYPLSSNGDTLSVGSPKVVASGVQTRAVTVDGLGNVVFSDEPTNRILREASCRSGPVISSLGLKGDREVRRTLRHALRDAWPAMREFGWRLRQLCELDPADEHVGYNHEGTIFLKVRDPHSRPELYPYSFVLATLLHELTHLSYEGHGKAFYRRLVLASVACGADASIRREVKTVYLV</sequence>
<feature type="transmembrane region" description="Helical" evidence="6">
    <location>
        <begin position="199"/>
        <end position="223"/>
    </location>
</feature>
<dbReference type="Pfam" id="PF08325">
    <property type="entry name" value="WLM"/>
    <property type="match status" value="1"/>
</dbReference>
<dbReference type="SUPFAM" id="SSF50956">
    <property type="entry name" value="Thermostable phytase (3-phytase)"/>
    <property type="match status" value="1"/>
</dbReference>
<dbReference type="InterPro" id="IPR003938">
    <property type="entry name" value="K_chnl_volt-dep_EAG/ELK/ERG"/>
</dbReference>
<evidence type="ECO:0000259" key="8">
    <source>
        <dbReference type="PROSITE" id="PS51397"/>
    </source>
</evidence>
<dbReference type="InterPro" id="IPR005821">
    <property type="entry name" value="Ion_trans_dom"/>
</dbReference>
<evidence type="ECO:0000256" key="4">
    <source>
        <dbReference type="ARBA" id="ARBA00023136"/>
    </source>
</evidence>
<proteinExistence type="predicted"/>
<dbReference type="GO" id="GO:0016020">
    <property type="term" value="C:membrane"/>
    <property type="evidence" value="ECO:0007669"/>
    <property type="project" value="UniProtKB-SubCell"/>
</dbReference>
<feature type="region of interest" description="Disordered" evidence="5">
    <location>
        <begin position="549"/>
        <end position="606"/>
    </location>
</feature>
<dbReference type="OrthoDB" id="6133115at2759"/>
<feature type="compositionally biased region" description="Basic and acidic residues" evidence="5">
    <location>
        <begin position="567"/>
        <end position="598"/>
    </location>
</feature>
<evidence type="ECO:0000313" key="10">
    <source>
        <dbReference type="Proteomes" id="UP000186817"/>
    </source>
</evidence>
<dbReference type="Proteomes" id="UP000186817">
    <property type="component" value="Unassembled WGS sequence"/>
</dbReference>